<dbReference type="InterPro" id="IPR007241">
    <property type="entry name" value="Autophagy-rel_prot_9"/>
</dbReference>
<dbReference type="OrthoDB" id="2020634at2759"/>
<evidence type="ECO:0000256" key="6">
    <source>
        <dbReference type="ARBA" id="ARBA00022989"/>
    </source>
</evidence>
<evidence type="ECO:0000256" key="3">
    <source>
        <dbReference type="ARBA" id="ARBA00018074"/>
    </source>
</evidence>
<evidence type="ECO:0000313" key="12">
    <source>
        <dbReference type="Proteomes" id="UP000017836"/>
    </source>
</evidence>
<evidence type="ECO:0000256" key="4">
    <source>
        <dbReference type="ARBA" id="ARBA00022448"/>
    </source>
</evidence>
<protein>
    <recommendedName>
        <fullName evidence="3 10">Autophagy-related protein 9</fullName>
    </recommendedName>
</protein>
<evidence type="ECO:0000256" key="10">
    <source>
        <dbReference type="RuleBase" id="RU364027"/>
    </source>
</evidence>
<dbReference type="EMBL" id="KI393609">
    <property type="protein sequence ID" value="ERN08077.1"/>
    <property type="molecule type" value="Genomic_DNA"/>
</dbReference>
<dbReference type="OMA" id="IPTGECV"/>
<evidence type="ECO:0000256" key="8">
    <source>
        <dbReference type="ARBA" id="ARBA00023055"/>
    </source>
</evidence>
<dbReference type="Proteomes" id="UP000017836">
    <property type="component" value="Unassembled WGS sequence"/>
</dbReference>
<feature type="transmembrane region" description="Helical" evidence="10">
    <location>
        <begin position="493"/>
        <end position="519"/>
    </location>
</feature>
<dbReference type="HOGENOM" id="CLU_330511_0_0_1"/>
<keyword evidence="5 10" id="KW-0812">Transmembrane</keyword>
<dbReference type="PANTHER" id="PTHR13038">
    <property type="entry name" value="APG9 AUTOPHAGY 9"/>
    <property type="match status" value="1"/>
</dbReference>
<sequence length="823" mass="94181">MLLGKIRWPWNVYHGDASVTKGLLSDIPPEIELSEYQRLPSGDTENPPGLLNDESLKVETVTDLDLFYSRVYSYYCEKGLWCIVTKWIVEILSLGFMICFSGFFLLFVDWHNLRNAKCGVDAIESGSKPCDLVKEVVHSKPFMPFTLFKGIVAVYLGLFSIYWAFCFLRFFAQLKGTIAVRNFYNNSLNINDREVQTISWSAVLEKVAQVRCPSVVKDLSAHDIVMRIMRRENYLMAMLNKGVLAVPVPYWVPGAGPAINSANGGGRKNRLILTKTLEWCLNWCILQNMFDRNFMIRRDFVNNPFALRKKLMAFGFGMLLVSPFLAIFMLVYCFLRHAEQFYNHPSTASSRRWSNLSKWLLREFNEVDHLFRHRLNTGSVHSVEYLKQFPCPMVSLIAKFISFVAGGFAAVLIIIAFLDESLLEAQLYGRNLLWFAAIFGTITAISRAVIPDELHVFDPEGAMSIVVQHTHYMPKSWRGKENSNHVRSEFEALFQYTGLMLLEDMVSIFLTPYVLFFLLPKKVDGILKFISDFTVDVEGVGHVCSLSVFDFESHGNRKYGSPYHTSKEKRSCQGKMEKSFLSFKNNYPSWEPNARGKQFLSTLQDFQEQVQGHQIPQRFSDNTRSVSLGELHQRLSLSNKAQVGQTWMGPPFMVQNRSDEQLTFKTEQADCPYLLDHYYVSRPLHEARSGDSLCSVGANGAPPSVTPFCESSGKERERDFLKDQRAKSHFDASCSSTAFGEHSLWENKPVEDGKAVTSHWWARPRPRSGSRNSFLEPTSIVSPIVHEPWDDSNHSFGSDEHERFLHTHNSQSSLRKYVDDMRI</sequence>
<keyword evidence="8 10" id="KW-0445">Lipid transport</keyword>
<organism evidence="11 12">
    <name type="scientific">Amborella trichopoda</name>
    <dbReference type="NCBI Taxonomy" id="13333"/>
    <lineage>
        <taxon>Eukaryota</taxon>
        <taxon>Viridiplantae</taxon>
        <taxon>Streptophyta</taxon>
        <taxon>Embryophyta</taxon>
        <taxon>Tracheophyta</taxon>
        <taxon>Spermatophyta</taxon>
        <taxon>Magnoliopsida</taxon>
        <taxon>Amborellales</taxon>
        <taxon>Amborellaceae</taxon>
        <taxon>Amborella</taxon>
    </lineage>
</organism>
<evidence type="ECO:0000256" key="5">
    <source>
        <dbReference type="ARBA" id="ARBA00022692"/>
    </source>
</evidence>
<dbReference type="GO" id="GO:0000407">
    <property type="term" value="C:phagophore assembly site"/>
    <property type="evidence" value="ECO:0000318"/>
    <property type="project" value="GO_Central"/>
</dbReference>
<reference evidence="12" key="1">
    <citation type="journal article" date="2013" name="Science">
        <title>The Amborella genome and the evolution of flowering plants.</title>
        <authorList>
            <consortium name="Amborella Genome Project"/>
        </authorList>
    </citation>
    <scope>NUCLEOTIDE SEQUENCE [LARGE SCALE GENOMIC DNA]</scope>
</reference>
<gene>
    <name evidence="11" type="ORF">AMTR_s00012p00264860</name>
</gene>
<keyword evidence="7 10" id="KW-0072">Autophagy</keyword>
<dbReference type="Gramene" id="ERN08077">
    <property type="protein sequence ID" value="ERN08077"/>
    <property type="gene ID" value="AMTR_s00012p00264860"/>
</dbReference>
<dbReference type="GO" id="GO:0061709">
    <property type="term" value="P:reticulophagy"/>
    <property type="evidence" value="ECO:0000318"/>
    <property type="project" value="GO_Central"/>
</dbReference>
<dbReference type="GO" id="GO:0034727">
    <property type="term" value="P:piecemeal microautophagy of the nucleus"/>
    <property type="evidence" value="ECO:0000318"/>
    <property type="project" value="GO_Central"/>
</dbReference>
<comment type="subcellular location">
    <subcellularLocation>
        <location evidence="1 10">Preautophagosomal structure membrane</location>
        <topology evidence="1 10">Multi-pass membrane protein</topology>
    </subcellularLocation>
</comment>
<dbReference type="KEGG" id="atr:18436318"/>
<keyword evidence="6 10" id="KW-1133">Transmembrane helix</keyword>
<evidence type="ECO:0000256" key="9">
    <source>
        <dbReference type="ARBA" id="ARBA00023136"/>
    </source>
</evidence>
<dbReference type="STRING" id="13333.W1PDR0"/>
<dbReference type="GO" id="GO:0005776">
    <property type="term" value="C:autophagosome"/>
    <property type="evidence" value="ECO:0000318"/>
    <property type="project" value="GO_Central"/>
</dbReference>
<dbReference type="GO" id="GO:0034497">
    <property type="term" value="P:protein localization to phagophore assembly site"/>
    <property type="evidence" value="ECO:0000318"/>
    <property type="project" value="GO_Central"/>
</dbReference>
<name>W1PDR0_AMBTC</name>
<evidence type="ECO:0000313" key="11">
    <source>
        <dbReference type="EMBL" id="ERN08077.1"/>
    </source>
</evidence>
<dbReference type="eggNOG" id="KOG2173">
    <property type="taxonomic scope" value="Eukaryota"/>
</dbReference>
<evidence type="ECO:0000256" key="2">
    <source>
        <dbReference type="ARBA" id="ARBA00006185"/>
    </source>
</evidence>
<feature type="transmembrane region" description="Helical" evidence="10">
    <location>
        <begin position="396"/>
        <end position="419"/>
    </location>
</feature>
<feature type="transmembrane region" description="Helical" evidence="10">
    <location>
        <begin position="311"/>
        <end position="335"/>
    </location>
</feature>
<feature type="transmembrane region" description="Helical" evidence="10">
    <location>
        <begin position="431"/>
        <end position="450"/>
    </location>
</feature>
<dbReference type="PANTHER" id="PTHR13038:SF10">
    <property type="entry name" value="AUTOPHAGY-RELATED PROTEIN 9"/>
    <property type="match status" value="1"/>
</dbReference>
<proteinExistence type="inferred from homology"/>
<dbReference type="AlphaFoldDB" id="W1PDR0"/>
<evidence type="ECO:0000256" key="7">
    <source>
        <dbReference type="ARBA" id="ARBA00023006"/>
    </source>
</evidence>
<keyword evidence="4 10" id="KW-0813">Transport</keyword>
<dbReference type="GO" id="GO:0034045">
    <property type="term" value="C:phagophore assembly site membrane"/>
    <property type="evidence" value="ECO:0007669"/>
    <property type="project" value="UniProtKB-SubCell"/>
</dbReference>
<accession>W1PDR0</accession>
<keyword evidence="12" id="KW-1185">Reference proteome</keyword>
<dbReference type="GO" id="GO:0006869">
    <property type="term" value="P:lipid transport"/>
    <property type="evidence" value="ECO:0007669"/>
    <property type="project" value="UniProtKB-KW"/>
</dbReference>
<evidence type="ECO:0000256" key="1">
    <source>
        <dbReference type="ARBA" id="ARBA00004511"/>
    </source>
</evidence>
<comment type="similarity">
    <text evidence="2 10">Belongs to the ATG9 family.</text>
</comment>
<feature type="transmembrane region" description="Helical" evidence="10">
    <location>
        <begin position="150"/>
        <end position="172"/>
    </location>
</feature>
<keyword evidence="9 10" id="KW-0472">Membrane</keyword>
<comment type="function">
    <text evidence="10">Phospholipid scramblase involved in autophagy. Cycles between the preautophagosomal structure/phagophore assembly site (PAS) and the cytoplasmic vesicle pool and supplies membrane for the growing autophagosome. Lipid scramblase activity plays a key role in preautophagosomal structure/phagophore assembly by distributing the phospholipids that arrive through ATG2 from the cytoplasmic to the luminal leaflet of the bilayer, thereby driving autophagosomal membrane expansion.</text>
</comment>
<dbReference type="Pfam" id="PF04109">
    <property type="entry name" value="ATG9"/>
    <property type="match status" value="1"/>
</dbReference>
<feature type="transmembrane region" description="Helical" evidence="10">
    <location>
        <begin position="87"/>
        <end position="107"/>
    </location>
</feature>
<dbReference type="GO" id="GO:0000423">
    <property type="term" value="P:mitophagy"/>
    <property type="evidence" value="ECO:0000318"/>
    <property type="project" value="GO_Central"/>
</dbReference>